<evidence type="ECO:0000313" key="2">
    <source>
        <dbReference type="Proteomes" id="UP000031057"/>
    </source>
</evidence>
<reference evidence="1 2" key="1">
    <citation type="submission" date="2014-10" db="EMBL/GenBank/DDBJ databases">
        <title>Genome sequence of Novosphingobium malaysiense MUSC 273(T).</title>
        <authorList>
            <person name="Lee L.-H."/>
        </authorList>
    </citation>
    <scope>NUCLEOTIDE SEQUENCE [LARGE SCALE GENOMIC DNA]</scope>
    <source>
        <strain evidence="1 2">MUSC 273</strain>
    </source>
</reference>
<dbReference type="Proteomes" id="UP000031057">
    <property type="component" value="Unassembled WGS sequence"/>
</dbReference>
<sequence>MFHRITTAAKRCLPADVRTDIANRLVHARRAGKEPIAGLEWLFVANLPNSGSTALAMLLSTAPGATTLTDNGEAQWLMPRLSKGIERWNPEREIDYAMLRSVWIDAARRRGVGANALVVEKSPSNIVRLRALTETFSDMPVHTIVLTRDPYAVCASWAKRYPPAKLGRDWDARFVDMEADSEDLFEALGALYGARAQTLQACREIAQIVISYEELTEDPDRTVARLTAAIPRLAGMNSGAQVRVKDYAPQELSNMNAAQTARLSPAQRGAITRGLMPYRAVIETQGYALEDA</sequence>
<dbReference type="Gene3D" id="3.40.50.300">
    <property type="entry name" value="P-loop containing nucleotide triphosphate hydrolases"/>
    <property type="match status" value="1"/>
</dbReference>
<dbReference type="SUPFAM" id="SSF52540">
    <property type="entry name" value="P-loop containing nucleoside triphosphate hydrolases"/>
    <property type="match status" value="1"/>
</dbReference>
<evidence type="ECO:0008006" key="3">
    <source>
        <dbReference type="Google" id="ProtNLM"/>
    </source>
</evidence>
<dbReference type="InterPro" id="IPR027417">
    <property type="entry name" value="P-loop_NTPase"/>
</dbReference>
<dbReference type="RefSeq" id="WP_039277951.1">
    <property type="nucleotide sequence ID" value="NZ_JTDI01000001.1"/>
</dbReference>
<keyword evidence="2" id="KW-1185">Reference proteome</keyword>
<dbReference type="EMBL" id="JTDI01000001">
    <property type="protein sequence ID" value="KHK92864.1"/>
    <property type="molecule type" value="Genomic_DNA"/>
</dbReference>
<evidence type="ECO:0000313" key="1">
    <source>
        <dbReference type="EMBL" id="KHK92864.1"/>
    </source>
</evidence>
<proteinExistence type="predicted"/>
<name>A0A0B1ZTR3_9SPHN</name>
<dbReference type="OrthoDB" id="7067253at2"/>
<dbReference type="AlphaFoldDB" id="A0A0B1ZTR3"/>
<gene>
    <name evidence="1" type="ORF">LK12_00060</name>
</gene>
<comment type="caution">
    <text evidence="1">The sequence shown here is derived from an EMBL/GenBank/DDBJ whole genome shotgun (WGS) entry which is preliminary data.</text>
</comment>
<accession>A0A0B1ZTR3</accession>
<dbReference type="Pfam" id="PF13469">
    <property type="entry name" value="Sulfotransfer_3"/>
    <property type="match status" value="1"/>
</dbReference>
<organism evidence="1 2">
    <name type="scientific">Novosphingobium malaysiense</name>
    <dbReference type="NCBI Taxonomy" id="1348853"/>
    <lineage>
        <taxon>Bacteria</taxon>
        <taxon>Pseudomonadati</taxon>
        <taxon>Pseudomonadota</taxon>
        <taxon>Alphaproteobacteria</taxon>
        <taxon>Sphingomonadales</taxon>
        <taxon>Sphingomonadaceae</taxon>
        <taxon>Novosphingobium</taxon>
    </lineage>
</organism>
<protein>
    <recommendedName>
        <fullName evidence="3">Sulfotransferase</fullName>
    </recommendedName>
</protein>